<evidence type="ECO:0008006" key="3">
    <source>
        <dbReference type="Google" id="ProtNLM"/>
    </source>
</evidence>
<accession>A0ABZ0UP69</accession>
<organism evidence="1 2">
    <name type="scientific">Candidatus Bandiella euplotis</name>
    <dbReference type="NCBI Taxonomy" id="1664265"/>
    <lineage>
        <taxon>Bacteria</taxon>
        <taxon>Pseudomonadati</taxon>
        <taxon>Pseudomonadota</taxon>
        <taxon>Alphaproteobacteria</taxon>
        <taxon>Rickettsiales</taxon>
        <taxon>Candidatus Midichloriaceae</taxon>
        <taxon>Candidatus Bandiella</taxon>
    </lineage>
</organism>
<geneLocation type="plasmid" evidence="1 2">
    <name>unnamed2</name>
</geneLocation>
<dbReference type="InterPro" id="IPR013321">
    <property type="entry name" value="Arc_rbn_hlx_hlx"/>
</dbReference>
<sequence>MSVLKKDIKRVTLSMPKNFLEELNKHLKNFALIDRSVWIIDAIREKMSKEKQMLAESDKET</sequence>
<dbReference type="Gene3D" id="1.10.1220.10">
    <property type="entry name" value="Met repressor-like"/>
    <property type="match status" value="1"/>
</dbReference>
<proteinExistence type="predicted"/>
<name>A0ABZ0UP69_9RICK</name>
<protein>
    <recommendedName>
        <fullName evidence="3">CopG family transcriptional regulator</fullName>
    </recommendedName>
</protein>
<reference evidence="1 2" key="1">
    <citation type="submission" date="2022-11" db="EMBL/GenBank/DDBJ databases">
        <title>Host association and intracellularity evolved multiple times independently in the Rickettsiales.</title>
        <authorList>
            <person name="Castelli M."/>
            <person name="Nardi T."/>
            <person name="Gammuto L."/>
            <person name="Bellinzona G."/>
            <person name="Sabaneyeva E."/>
            <person name="Potekhin A."/>
            <person name="Serra V."/>
            <person name="Petroni G."/>
            <person name="Sassera D."/>
        </authorList>
    </citation>
    <scope>NUCLEOTIDE SEQUENCE [LARGE SCALE GENOMIC DNA]</scope>
    <source>
        <strain evidence="1 2">NDG2</strain>
        <plasmid evidence="1 2">unnamed2</plasmid>
    </source>
</reference>
<dbReference type="InterPro" id="IPR010985">
    <property type="entry name" value="Ribbon_hlx_hlx"/>
</dbReference>
<dbReference type="RefSeq" id="WP_323733485.1">
    <property type="nucleotide sequence ID" value="NZ_CP110822.1"/>
</dbReference>
<gene>
    <name evidence="1" type="ORF">Bandiella_01651</name>
</gene>
<evidence type="ECO:0000313" key="2">
    <source>
        <dbReference type="Proteomes" id="UP001327219"/>
    </source>
</evidence>
<keyword evidence="2" id="KW-1185">Reference proteome</keyword>
<keyword evidence="1" id="KW-0614">Plasmid</keyword>
<dbReference type="EMBL" id="CP110822">
    <property type="protein sequence ID" value="WPX97489.1"/>
    <property type="molecule type" value="Genomic_DNA"/>
</dbReference>
<dbReference type="Proteomes" id="UP001327219">
    <property type="component" value="Plasmid unnamed2"/>
</dbReference>
<dbReference type="SUPFAM" id="SSF47598">
    <property type="entry name" value="Ribbon-helix-helix"/>
    <property type="match status" value="1"/>
</dbReference>
<evidence type="ECO:0000313" key="1">
    <source>
        <dbReference type="EMBL" id="WPX97489.1"/>
    </source>
</evidence>